<proteinExistence type="predicted"/>
<gene>
    <name evidence="1" type="ORF">S01H1_74514</name>
</gene>
<feature type="non-terminal residue" evidence="1">
    <location>
        <position position="1"/>
    </location>
</feature>
<comment type="caution">
    <text evidence="1">The sequence shown here is derived from an EMBL/GenBank/DDBJ whole genome shotgun (WGS) entry which is preliminary data.</text>
</comment>
<organism evidence="1">
    <name type="scientific">marine sediment metagenome</name>
    <dbReference type="NCBI Taxonomy" id="412755"/>
    <lineage>
        <taxon>unclassified sequences</taxon>
        <taxon>metagenomes</taxon>
        <taxon>ecological metagenomes</taxon>
    </lineage>
</organism>
<evidence type="ECO:0000313" key="1">
    <source>
        <dbReference type="EMBL" id="GAG37488.1"/>
    </source>
</evidence>
<dbReference type="AlphaFoldDB" id="X0XLH5"/>
<accession>X0XLH5</accession>
<protein>
    <submittedName>
        <fullName evidence="1">Uncharacterized protein</fullName>
    </submittedName>
</protein>
<reference evidence="1" key="1">
    <citation type="journal article" date="2014" name="Front. Microbiol.">
        <title>High frequency of phylogenetically diverse reductive dehalogenase-homologous genes in deep subseafloor sedimentary metagenomes.</title>
        <authorList>
            <person name="Kawai M."/>
            <person name="Futagami T."/>
            <person name="Toyoda A."/>
            <person name="Takaki Y."/>
            <person name="Nishi S."/>
            <person name="Hori S."/>
            <person name="Arai W."/>
            <person name="Tsubouchi T."/>
            <person name="Morono Y."/>
            <person name="Uchiyama I."/>
            <person name="Ito T."/>
            <person name="Fujiyama A."/>
            <person name="Inagaki F."/>
            <person name="Takami H."/>
        </authorList>
    </citation>
    <scope>NUCLEOTIDE SEQUENCE</scope>
    <source>
        <strain evidence="1">Expedition CK06-06</strain>
    </source>
</reference>
<name>X0XLH5_9ZZZZ</name>
<sequence>QVEETCHIECIKTEDKYDLFILPKVVYEE</sequence>
<dbReference type="EMBL" id="BARS01049856">
    <property type="protein sequence ID" value="GAG37488.1"/>
    <property type="molecule type" value="Genomic_DNA"/>
</dbReference>